<proteinExistence type="predicted"/>
<gene>
    <name evidence="1" type="ORF">HD601_003866</name>
</gene>
<organism evidence="1 2">
    <name type="scientific">Jiangella mangrovi</name>
    <dbReference type="NCBI Taxonomy" id="1524084"/>
    <lineage>
        <taxon>Bacteria</taxon>
        <taxon>Bacillati</taxon>
        <taxon>Actinomycetota</taxon>
        <taxon>Actinomycetes</taxon>
        <taxon>Jiangellales</taxon>
        <taxon>Jiangellaceae</taxon>
        <taxon>Jiangella</taxon>
    </lineage>
</organism>
<keyword evidence="2" id="KW-1185">Reference proteome</keyword>
<evidence type="ECO:0000313" key="2">
    <source>
        <dbReference type="Proteomes" id="UP000542813"/>
    </source>
</evidence>
<dbReference type="RefSeq" id="WP_184824557.1">
    <property type="nucleotide sequence ID" value="NZ_JACHMM010000001.1"/>
</dbReference>
<dbReference type="EMBL" id="JACHMM010000001">
    <property type="protein sequence ID" value="MBB5789291.1"/>
    <property type="molecule type" value="Genomic_DNA"/>
</dbReference>
<dbReference type="Proteomes" id="UP000542813">
    <property type="component" value="Unassembled WGS sequence"/>
</dbReference>
<evidence type="ECO:0000313" key="1">
    <source>
        <dbReference type="EMBL" id="MBB5789291.1"/>
    </source>
</evidence>
<dbReference type="AlphaFoldDB" id="A0A7W9GT95"/>
<sequence>MAKQQPTEVVRKLLLDSLMRKVEADLYPSSTMLDQIEALLTEEEFADYAAILLAHIDDDFYPSIPMIQRVLRLAA</sequence>
<name>A0A7W9GT95_9ACTN</name>
<comment type="caution">
    <text evidence="1">The sequence shown here is derived from an EMBL/GenBank/DDBJ whole genome shotgun (WGS) entry which is preliminary data.</text>
</comment>
<accession>A0A7W9GT95</accession>
<reference evidence="1 2" key="1">
    <citation type="submission" date="2020-08" db="EMBL/GenBank/DDBJ databases">
        <title>Sequencing the genomes of 1000 actinobacteria strains.</title>
        <authorList>
            <person name="Klenk H.-P."/>
        </authorList>
    </citation>
    <scope>NUCLEOTIDE SEQUENCE [LARGE SCALE GENOMIC DNA]</scope>
    <source>
        <strain evidence="1 2">DSM 102122</strain>
    </source>
</reference>
<protein>
    <submittedName>
        <fullName evidence="1">Uncharacterized protein</fullName>
    </submittedName>
</protein>